<sequence length="35" mass="3999">MPFGQPMPVRIISFHFQGMYSSNKSSLLKNNLLKS</sequence>
<proteinExistence type="predicted"/>
<evidence type="ECO:0000313" key="2">
    <source>
        <dbReference type="WBParaSite" id="ALUE_0000260801-mRNA-1"/>
    </source>
</evidence>
<reference evidence="2" key="1">
    <citation type="submission" date="2017-02" db="UniProtKB">
        <authorList>
            <consortium name="WormBaseParasite"/>
        </authorList>
    </citation>
    <scope>IDENTIFICATION</scope>
</reference>
<accession>A0A0M3HM63</accession>
<dbReference type="WBParaSite" id="ALUE_0000260801-mRNA-1">
    <property type="protein sequence ID" value="ALUE_0000260801-mRNA-1"/>
    <property type="gene ID" value="ALUE_0000260801"/>
</dbReference>
<organism evidence="1 2">
    <name type="scientific">Ascaris lumbricoides</name>
    <name type="common">Giant roundworm</name>
    <dbReference type="NCBI Taxonomy" id="6252"/>
    <lineage>
        <taxon>Eukaryota</taxon>
        <taxon>Metazoa</taxon>
        <taxon>Ecdysozoa</taxon>
        <taxon>Nematoda</taxon>
        <taxon>Chromadorea</taxon>
        <taxon>Rhabditida</taxon>
        <taxon>Spirurina</taxon>
        <taxon>Ascaridomorpha</taxon>
        <taxon>Ascaridoidea</taxon>
        <taxon>Ascarididae</taxon>
        <taxon>Ascaris</taxon>
    </lineage>
</organism>
<protein>
    <submittedName>
        <fullName evidence="2">Uncharacterized protein</fullName>
    </submittedName>
</protein>
<dbReference type="Proteomes" id="UP000036681">
    <property type="component" value="Unplaced"/>
</dbReference>
<keyword evidence="1" id="KW-1185">Reference proteome</keyword>
<evidence type="ECO:0000313" key="1">
    <source>
        <dbReference type="Proteomes" id="UP000036681"/>
    </source>
</evidence>
<dbReference type="AlphaFoldDB" id="A0A0M3HM63"/>
<name>A0A0M3HM63_ASCLU</name>